<reference evidence="2" key="1">
    <citation type="journal article" date="2015" name="Nature">
        <title>Complex archaea that bridge the gap between prokaryotes and eukaryotes.</title>
        <authorList>
            <person name="Spang A."/>
            <person name="Saw J.H."/>
            <person name="Jorgensen S.L."/>
            <person name="Zaremba-Niedzwiedzka K."/>
            <person name="Martijn J."/>
            <person name="Lind A.E."/>
            <person name="van Eijk R."/>
            <person name="Schleper C."/>
            <person name="Guy L."/>
            <person name="Ettema T.J."/>
        </authorList>
    </citation>
    <scope>NUCLEOTIDE SEQUENCE</scope>
</reference>
<organism evidence="2">
    <name type="scientific">marine sediment metagenome</name>
    <dbReference type="NCBI Taxonomy" id="412755"/>
    <lineage>
        <taxon>unclassified sequences</taxon>
        <taxon>metagenomes</taxon>
        <taxon>ecological metagenomes</taxon>
    </lineage>
</organism>
<feature type="non-terminal residue" evidence="2">
    <location>
        <position position="1"/>
    </location>
</feature>
<evidence type="ECO:0000259" key="1">
    <source>
        <dbReference type="Pfam" id="PF21959"/>
    </source>
</evidence>
<evidence type="ECO:0000313" key="2">
    <source>
        <dbReference type="EMBL" id="KKL50349.1"/>
    </source>
</evidence>
<dbReference type="EMBL" id="LAZR01032632">
    <property type="protein sequence ID" value="KKL50349.1"/>
    <property type="molecule type" value="Genomic_DNA"/>
</dbReference>
<dbReference type="Gene3D" id="2.120.10.30">
    <property type="entry name" value="TolB, C-terminal domain"/>
    <property type="match status" value="1"/>
</dbReference>
<accession>A0A0F9CMH3</accession>
<dbReference type="InterPro" id="IPR011042">
    <property type="entry name" value="6-blade_b-propeller_TolB-like"/>
</dbReference>
<feature type="domain" description="DUF6923" evidence="1">
    <location>
        <begin position="67"/>
        <end position="199"/>
    </location>
</feature>
<protein>
    <recommendedName>
        <fullName evidence="1">DUF6923 domain-containing protein</fullName>
    </recommendedName>
</protein>
<gene>
    <name evidence="2" type="ORF">LCGC14_2306350</name>
</gene>
<name>A0A0F9CMH3_9ZZZZ</name>
<comment type="caution">
    <text evidence="2">The sequence shown here is derived from an EMBL/GenBank/DDBJ whole genome shotgun (WGS) entry which is preliminary data.</text>
</comment>
<proteinExistence type="predicted"/>
<sequence length="215" mass="23556">DYTGSGPIKISDDSISLWRGRGVALNLIANEAYCSSKDNGEKISKRSLDPADSADAWVEIFAAGTYEMWQAIEYNPSDGLIYFIDSLAATPTLRTITTAGSSDTLVKSLTAGKVYTHLMLDPDSNVLYFTNETDGTIEKYDIDTDTRTTSWHVPTNTPRDLDIQGGKLWYIEDTTHFIYEVALSTPGSKTLKATDTIQFGSTSYGMVAIVFDTTA</sequence>
<dbReference type="AlphaFoldDB" id="A0A0F9CMH3"/>
<dbReference type="InterPro" id="IPR054215">
    <property type="entry name" value="DUF6923"/>
</dbReference>
<dbReference type="SUPFAM" id="SSF63825">
    <property type="entry name" value="YWTD domain"/>
    <property type="match status" value="1"/>
</dbReference>
<dbReference type="Pfam" id="PF21959">
    <property type="entry name" value="DUF6923"/>
    <property type="match status" value="1"/>
</dbReference>